<accession>A0ABS1QT35</accession>
<keyword evidence="2" id="KW-0067">ATP-binding</keyword>
<gene>
    <name evidence="7" type="ORF">JKV55_10545</name>
</gene>
<dbReference type="InterPro" id="IPR011761">
    <property type="entry name" value="ATP-grasp"/>
</dbReference>
<dbReference type="InterPro" id="IPR017968">
    <property type="entry name" value="Acylphosphatase_CS"/>
</dbReference>
<evidence type="ECO:0000256" key="4">
    <source>
        <dbReference type="RuleBase" id="RU004168"/>
    </source>
</evidence>
<evidence type="ECO:0000256" key="3">
    <source>
        <dbReference type="PROSITE-ProRule" id="PRU00520"/>
    </source>
</evidence>
<keyword evidence="8" id="KW-1185">Reference proteome</keyword>
<evidence type="ECO:0000313" key="8">
    <source>
        <dbReference type="Proteomes" id="UP000638570"/>
    </source>
</evidence>
<dbReference type="RefSeq" id="WP_202085012.1">
    <property type="nucleotide sequence ID" value="NZ_JAERTZ010000023.1"/>
</dbReference>
<dbReference type="PANTHER" id="PTHR21621">
    <property type="entry name" value="RIBOSOMAL PROTEIN S6 MODIFICATION PROTEIN"/>
    <property type="match status" value="1"/>
</dbReference>
<proteinExistence type="inferred from homology"/>
<dbReference type="PROSITE" id="PS00151">
    <property type="entry name" value="ACYLPHOSPHATASE_2"/>
    <property type="match status" value="1"/>
</dbReference>
<dbReference type="InterPro" id="IPR036046">
    <property type="entry name" value="Acylphosphatase-like_dom_sf"/>
</dbReference>
<keyword evidence="3" id="KW-0378">Hydrolase</keyword>
<sequence length="817" mass="91353">MNILRQPETRLFERIKNEKINSSSLCCHAIMLSALSRGLSVTILSSQEISNRCEFHGLKYRNTYHQVGHVFEISDGKKNHLLNKSKFFHDDTGFNFSKKNIKDDSAKEKMNSPKGVSFKKTDFNSKFLSSLELTYPLVLKPLFGSMGRGVYTNIKTPEELENIVLSSDAKDLLVEEHIIGDEYRIYMVAGKLYGSVRRNPVHVIGNGKDDVESLINKKNKSKKSKKRPLINTLKAEAYLSSVSRSKHDIPPKGELIKLSDIMGRSSGGDITDTSDSLPEYIIERVDCYADMFSKNLCIGLDVIGNGEEAFILEVNRRPQLSSLLTPDNGVGKNIADAIVEHLYPNSRLAYFCKDDIAIIKNAISRAKRKNQNVTINNTTRKNRVIDYICNDEHYIYYKSPLNINRLMLYREANERGFSITSWKNKSGSTRWSITGSKKSITFRENMPSITTHATRHLTNNKEKTKNKLIQNGIKCPNGIIINPSQTGKALEWFESQAIDSNFMAVVKPFNGSGGRGVISKISDKATLKKAIKSLPDDNIIIEEHMKGSDHRLFVVNGKFHFAIKRHPAHIVGDGVSSIEDLVKIKNKARTCNPYTGKYPIILDESTLQRLQEIGYNASAILNSGEKVYLQTIANIGAGGDSEDITEIVHPEFIKIAEAVHKSFEGLAFCGIDLITDDISQPAQSQQYAVIEVNANCDLAMHHFPTYGSPRNAAGAIIDSLSLGAQDLSILARKITIYGKVQGVGFRRWMLNKAKQKSIRGYVKNLSDGRVEAVVFGTNLAVNEIIRDCHQGCTGSSVSYISIEDFNEETTFDKFNIR</sequence>
<dbReference type="Gene3D" id="3.30.70.100">
    <property type="match status" value="1"/>
</dbReference>
<feature type="active site" evidence="3">
    <location>
        <position position="746"/>
    </location>
</feature>
<keyword evidence="2" id="KW-0547">Nucleotide-binding</keyword>
<keyword evidence="1" id="KW-0464">Manganese</keyword>
<dbReference type="InterPro" id="IPR001792">
    <property type="entry name" value="Acylphosphatase-like_dom"/>
</dbReference>
<comment type="similarity">
    <text evidence="4">Belongs to the acylphosphatase family.</text>
</comment>
<evidence type="ECO:0000259" key="6">
    <source>
        <dbReference type="PROSITE" id="PS51160"/>
    </source>
</evidence>
<dbReference type="PROSITE" id="PS51160">
    <property type="entry name" value="ACYLPHOSPHATASE_3"/>
    <property type="match status" value="1"/>
</dbReference>
<feature type="active site" evidence="3">
    <location>
        <position position="764"/>
    </location>
</feature>
<dbReference type="PANTHER" id="PTHR21621:SF0">
    <property type="entry name" value="BETA-CITRYLGLUTAMATE SYNTHASE B-RELATED"/>
    <property type="match status" value="1"/>
</dbReference>
<dbReference type="EC" id="3.6.1.7" evidence="3"/>
<evidence type="ECO:0000256" key="2">
    <source>
        <dbReference type="PROSITE-ProRule" id="PRU00409"/>
    </source>
</evidence>
<dbReference type="EMBL" id="JAERTZ010000023">
    <property type="protein sequence ID" value="MBL1377767.1"/>
    <property type="molecule type" value="Genomic_DNA"/>
</dbReference>
<protein>
    <recommendedName>
        <fullName evidence="3">acylphosphatase</fullName>
        <ecNumber evidence="3">3.6.1.7</ecNumber>
    </recommendedName>
</protein>
<dbReference type="Gene3D" id="3.30.470.20">
    <property type="entry name" value="ATP-grasp fold, B domain"/>
    <property type="match status" value="4"/>
</dbReference>
<dbReference type="PROSITE" id="PS00150">
    <property type="entry name" value="ACYLPHOSPHATASE_1"/>
    <property type="match status" value="1"/>
</dbReference>
<feature type="domain" description="ATP-grasp" evidence="5">
    <location>
        <begin position="102"/>
        <end position="343"/>
    </location>
</feature>
<evidence type="ECO:0000256" key="1">
    <source>
        <dbReference type="ARBA" id="ARBA00023211"/>
    </source>
</evidence>
<feature type="domain" description="Acylphosphatase-like" evidence="6">
    <location>
        <begin position="731"/>
        <end position="817"/>
    </location>
</feature>
<comment type="caution">
    <text evidence="7">The sequence shown here is derived from an EMBL/GenBank/DDBJ whole genome shotgun (WGS) entry which is preliminary data.</text>
</comment>
<evidence type="ECO:0000259" key="5">
    <source>
        <dbReference type="PROSITE" id="PS50975"/>
    </source>
</evidence>
<organism evidence="7 8">
    <name type="scientific">Zobellella iuensis</name>
    <dbReference type="NCBI Taxonomy" id="2803811"/>
    <lineage>
        <taxon>Bacteria</taxon>
        <taxon>Pseudomonadati</taxon>
        <taxon>Pseudomonadota</taxon>
        <taxon>Gammaproteobacteria</taxon>
        <taxon>Aeromonadales</taxon>
        <taxon>Aeromonadaceae</taxon>
        <taxon>Zobellella</taxon>
    </lineage>
</organism>
<dbReference type="PROSITE" id="PS50975">
    <property type="entry name" value="ATP_GRASP"/>
    <property type="match status" value="2"/>
</dbReference>
<comment type="catalytic activity">
    <reaction evidence="3">
        <text>an acyl phosphate + H2O = a carboxylate + phosphate + H(+)</text>
        <dbReference type="Rhea" id="RHEA:14965"/>
        <dbReference type="ChEBI" id="CHEBI:15377"/>
        <dbReference type="ChEBI" id="CHEBI:15378"/>
        <dbReference type="ChEBI" id="CHEBI:29067"/>
        <dbReference type="ChEBI" id="CHEBI:43474"/>
        <dbReference type="ChEBI" id="CHEBI:59918"/>
        <dbReference type="EC" id="3.6.1.7"/>
    </reaction>
</comment>
<dbReference type="Pfam" id="PF00708">
    <property type="entry name" value="Acylphosphatase"/>
    <property type="match status" value="1"/>
</dbReference>
<evidence type="ECO:0000313" key="7">
    <source>
        <dbReference type="EMBL" id="MBL1377767.1"/>
    </source>
</evidence>
<dbReference type="Proteomes" id="UP000638570">
    <property type="component" value="Unassembled WGS sequence"/>
</dbReference>
<reference evidence="8" key="1">
    <citation type="submission" date="2021-01" db="EMBL/GenBank/DDBJ databases">
        <title>Genome public.</title>
        <authorList>
            <person name="Liu C."/>
            <person name="Sun Q."/>
        </authorList>
    </citation>
    <scope>NUCLEOTIDE SEQUENCE [LARGE SCALE GENOMIC DNA]</scope>
    <source>
        <strain evidence="8">CGMCC 1.18722</strain>
    </source>
</reference>
<dbReference type="SUPFAM" id="SSF56059">
    <property type="entry name" value="Glutathione synthetase ATP-binding domain-like"/>
    <property type="match status" value="2"/>
</dbReference>
<feature type="domain" description="ATP-grasp" evidence="5">
    <location>
        <begin position="465"/>
        <end position="721"/>
    </location>
</feature>
<name>A0ABS1QT35_9GAMM</name>
<dbReference type="SUPFAM" id="SSF54975">
    <property type="entry name" value="Acylphosphatase/BLUF domain-like"/>
    <property type="match status" value="1"/>
</dbReference>